<dbReference type="RefSeq" id="XP_021338767.1">
    <property type="nucleotide sequence ID" value="XM_021482222.1"/>
</dbReference>
<dbReference type="KEGG" id="bmic:BMR1_03g04021"/>
<name>A0A1R4AC96_BABMR</name>
<dbReference type="Proteomes" id="UP000002899">
    <property type="component" value="Chromosome III"/>
</dbReference>
<organism evidence="1 2">
    <name type="scientific">Babesia microti (strain RI)</name>
    <dbReference type="NCBI Taxonomy" id="1133968"/>
    <lineage>
        <taxon>Eukaryota</taxon>
        <taxon>Sar</taxon>
        <taxon>Alveolata</taxon>
        <taxon>Apicomplexa</taxon>
        <taxon>Aconoidasida</taxon>
        <taxon>Piroplasmida</taxon>
        <taxon>Babesiidae</taxon>
        <taxon>Babesia</taxon>
    </lineage>
</organism>
<dbReference type="EMBL" id="LN871598">
    <property type="protein sequence ID" value="SJK86632.1"/>
    <property type="molecule type" value="Genomic_DNA"/>
</dbReference>
<accession>A0A1R4AC96</accession>
<reference evidence="1 2" key="1">
    <citation type="journal article" date="2012" name="Nucleic Acids Res.">
        <title>Sequencing of the smallest Apicomplexan genome from the human pathogen Babesia microti.</title>
        <authorList>
            <person name="Cornillot E."/>
            <person name="Hadj-Kaddour K."/>
            <person name="Dassouli A."/>
            <person name="Noel B."/>
            <person name="Ranwez V."/>
            <person name="Vacherie B."/>
            <person name="Augagneur Y."/>
            <person name="Bres V."/>
            <person name="Duclos A."/>
            <person name="Randazzo S."/>
            <person name="Carcy B."/>
            <person name="Debierre-Grockiego F."/>
            <person name="Delbecq S."/>
            <person name="Moubri-Menage K."/>
            <person name="Shams-Eldin H."/>
            <person name="Usmani-Brown S."/>
            <person name="Bringaud F."/>
            <person name="Wincker P."/>
            <person name="Vivares C.P."/>
            <person name="Schwarz R.T."/>
            <person name="Schetters T.P."/>
            <person name="Krause P.J."/>
            <person name="Gorenflot A."/>
            <person name="Berry V."/>
            <person name="Barbe V."/>
            <person name="Ben Mamoun C."/>
        </authorList>
    </citation>
    <scope>NUCLEOTIDE SEQUENCE [LARGE SCALE GENOMIC DNA]</scope>
    <source>
        <strain evidence="1 2">RI</strain>
    </source>
</reference>
<dbReference type="AlphaFoldDB" id="A0A1R4AC96"/>
<dbReference type="OrthoDB" id="366081at2759"/>
<reference evidence="1 2" key="2">
    <citation type="journal article" date="2013" name="PLoS ONE">
        <title>Whole genome mapping and re-organization of the nuclear and mitochondrial genomes of Babesia microti isolates.</title>
        <authorList>
            <person name="Cornillot E."/>
            <person name="Dassouli A."/>
            <person name="Garg A."/>
            <person name="Pachikara N."/>
            <person name="Randazzo S."/>
            <person name="Depoix D."/>
            <person name="Carcy B."/>
            <person name="Delbecq S."/>
            <person name="Frutos R."/>
            <person name="Silva J.C."/>
            <person name="Sutton R."/>
            <person name="Krause P.J."/>
            <person name="Mamoun C.B."/>
        </authorList>
    </citation>
    <scope>NUCLEOTIDE SEQUENCE [LARGE SCALE GENOMIC DNA]</scope>
    <source>
        <strain evidence="1 2">RI</strain>
    </source>
</reference>
<evidence type="ECO:0000313" key="1">
    <source>
        <dbReference type="EMBL" id="SJK86632.1"/>
    </source>
</evidence>
<evidence type="ECO:0000313" key="2">
    <source>
        <dbReference type="Proteomes" id="UP000002899"/>
    </source>
</evidence>
<reference evidence="1 2" key="3">
    <citation type="journal article" date="2016" name="Sci. Rep.">
        <title>Genome-wide diversity and gene expression profiling of Babesia microti isolates identify polymorphic genes that mediate host-pathogen interactions.</title>
        <authorList>
            <person name="Silva J.C."/>
            <person name="Cornillot E."/>
            <person name="McCracken C."/>
            <person name="Usmani-Brown S."/>
            <person name="Dwivedi A."/>
            <person name="Ifeonu O.O."/>
            <person name="Crabtree J."/>
            <person name="Gotia H.T."/>
            <person name="Virji A.Z."/>
            <person name="Reynes C."/>
            <person name="Colinge J."/>
            <person name="Kumar V."/>
            <person name="Lawres L."/>
            <person name="Pazzi J.E."/>
            <person name="Pablo J.V."/>
            <person name="Hung C."/>
            <person name="Brancato J."/>
            <person name="Kumari P."/>
            <person name="Orvis J."/>
            <person name="Tretina K."/>
            <person name="Chibucos M."/>
            <person name="Ott S."/>
            <person name="Sadzewicz L."/>
            <person name="Sengamalay N."/>
            <person name="Shetty A.C."/>
            <person name="Su Q."/>
            <person name="Tallon L."/>
            <person name="Fraser C.M."/>
            <person name="Frutos R."/>
            <person name="Molina D.M."/>
            <person name="Krause P.J."/>
            <person name="Ben Mamoun C."/>
        </authorList>
    </citation>
    <scope>NUCLEOTIDE SEQUENCE [LARGE SCALE GENOMIC DNA]</scope>
    <source>
        <strain evidence="1 2">RI</strain>
    </source>
</reference>
<keyword evidence="2" id="KW-1185">Reference proteome</keyword>
<sequence length="776" mass="87731">MNIPHYTTHTHIVSTRFIRKAIKTINSSFLELLQLPITDLVNVATDNTSVTALLLDKITLIRQLNSKITSENVKSHKNINIRYEKALNLRLRTLVSLFNPEQSCKFSLKINQDELFLSNIANKILNDKNSALIHHLSMLTSIVYTNKLNADDFVFGCKTKLQALEDSFITKIYTIIHTNVYLDLYHLTYCLSLFSVYYGQYKSKLSNNNGELPLFSPYLSIFKQNKQLSLITDELSSENANFDNPVNLNGHRPNIDIIHSILEKISDKLLSSDNLSAEIISLSLESIANIYTIDNKGLSNVNNLLQKLLHTPIERYLISNYDRLSDININTGIQNPSILSQSLYGIYMTGNFNSPLFNQIVNSLTEDILKKVKFNNPIELFRTSFSLIVSNQISKGYISKWLLKEIVRLSSEAVKYPSQFLFLLTGLSLSPNLSLMESERNIGSSISFDKSIYERAEAELKLLETGELSFTSDILSMKHLFSLAESLIPTLNNSEFVQILHSFCSTKLHHPRLVKIKLYSEGLKRLPMLPVEAIPQLLRSSIWLLSAKSDDTMRLAYAVTDRLLGELVKGCISSFVISESLVLLDKCSIYSKELAIVACIAFSRRNYQDLDDLNFNFTAKLLHYLSSSSITPSIKTSGELKETELEITRDFLFNKSIYIIKQCLLKYNNNNLINTNDNNVITDYGTVDNKIFNPNITGDITLDSVTSILHSAHIKGEVTRFAELTILSVNLVNSNVVTGATGDSLRGYTKVLSAMCGREYKFKINDGIYDVFQCEN</sequence>
<dbReference type="GeneID" id="24425453"/>
<proteinExistence type="predicted"/>
<dbReference type="VEuPathDB" id="PiroplasmaDB:BMR1_03g04021"/>
<protein>
    <submittedName>
        <fullName evidence="1">Uncharacterized protein</fullName>
    </submittedName>
</protein>